<keyword evidence="3" id="KW-0238">DNA-binding</keyword>
<dbReference type="InterPro" id="IPR013324">
    <property type="entry name" value="RNA_pol_sigma_r3/r4-like"/>
</dbReference>
<dbReference type="PRINTS" id="PR00046">
    <property type="entry name" value="SIGMA70FCT"/>
</dbReference>
<gene>
    <name evidence="6" type="ORF">HNR28_000392</name>
</gene>
<reference evidence="6 7" key="1">
    <citation type="submission" date="2020-08" db="EMBL/GenBank/DDBJ databases">
        <title>Genomic Encyclopedia of Type Strains, Phase IV (KMG-IV): sequencing the most valuable type-strain genomes for metagenomic binning, comparative biology and taxonomic classification.</title>
        <authorList>
            <person name="Goeker M."/>
        </authorList>
    </citation>
    <scope>NUCLEOTIDE SEQUENCE [LARGE SCALE GENOMIC DNA]</scope>
    <source>
        <strain evidence="6 7">DSM 12141</strain>
    </source>
</reference>
<keyword evidence="6" id="KW-0969">Cilium</keyword>
<name>A0A7W9WKN0_CASDE</name>
<dbReference type="PIRSF" id="PIRSF000770">
    <property type="entry name" value="RNA_pol_sigma-SigE/K"/>
    <property type="match status" value="1"/>
</dbReference>
<dbReference type="NCBIfam" id="NF005413">
    <property type="entry name" value="PRK06986.1"/>
    <property type="match status" value="1"/>
</dbReference>
<sequence length="250" mass="28206">MPLSEDQLIARHAPLVRRQALALIGKLPASVELDDLMQAGMMGLLDAVRRYQQQADAQFETYAVTRIRGAMLDELRAQDWLPRSVRAKARSIEDAIQTLRHRLLRPATESEIAAEMGLDLAAYQALLEEARGVQVLMYEDLALHREDHDGEGMLDAVAAGRGGNPLDWLMREGLRSVLIEAIRNLPEREQLLLSLQFEQDLNQKEIAAVLEITEGRVSQLRSQAVARIRAWLSSHSWEPDADTDDYEHLL</sequence>
<dbReference type="GO" id="GO:0003899">
    <property type="term" value="F:DNA-directed RNA polymerase activity"/>
    <property type="evidence" value="ECO:0007669"/>
    <property type="project" value="InterPro"/>
</dbReference>
<dbReference type="InterPro" id="IPR013325">
    <property type="entry name" value="RNA_pol_sigma_r2"/>
</dbReference>
<comment type="caution">
    <text evidence="6">The sequence shown here is derived from an EMBL/GenBank/DDBJ whole genome shotgun (WGS) entry which is preliminary data.</text>
</comment>
<dbReference type="NCBIfam" id="TIGR02937">
    <property type="entry name" value="sigma70-ECF"/>
    <property type="match status" value="1"/>
</dbReference>
<evidence type="ECO:0000256" key="3">
    <source>
        <dbReference type="ARBA" id="ARBA00023125"/>
    </source>
</evidence>
<dbReference type="Gene3D" id="1.10.1740.10">
    <property type="match status" value="1"/>
</dbReference>
<dbReference type="PANTHER" id="PTHR30385:SF7">
    <property type="entry name" value="RNA POLYMERASE SIGMA FACTOR FLIA"/>
    <property type="match status" value="1"/>
</dbReference>
<keyword evidence="6" id="KW-0966">Cell projection</keyword>
<keyword evidence="2" id="KW-0731">Sigma factor</keyword>
<dbReference type="InterPro" id="IPR014284">
    <property type="entry name" value="RNA_pol_sigma-70_dom"/>
</dbReference>
<dbReference type="Gene3D" id="1.20.140.160">
    <property type="match status" value="1"/>
</dbReference>
<dbReference type="Pfam" id="PF04545">
    <property type="entry name" value="Sigma70_r4"/>
    <property type="match status" value="1"/>
</dbReference>
<evidence type="ECO:0000256" key="1">
    <source>
        <dbReference type="ARBA" id="ARBA00023015"/>
    </source>
</evidence>
<dbReference type="GO" id="GO:0006352">
    <property type="term" value="P:DNA-templated transcription initiation"/>
    <property type="evidence" value="ECO:0007669"/>
    <property type="project" value="InterPro"/>
</dbReference>
<dbReference type="PROSITE" id="PS00715">
    <property type="entry name" value="SIGMA70_1"/>
    <property type="match status" value="1"/>
</dbReference>
<evidence type="ECO:0000313" key="6">
    <source>
        <dbReference type="EMBL" id="MBB6082372.1"/>
    </source>
</evidence>
<dbReference type="SUPFAM" id="SSF88946">
    <property type="entry name" value="Sigma2 domain of RNA polymerase sigma factors"/>
    <property type="match status" value="1"/>
</dbReference>
<evidence type="ECO:0000313" key="7">
    <source>
        <dbReference type="Proteomes" id="UP000541136"/>
    </source>
</evidence>
<dbReference type="SUPFAM" id="SSF88659">
    <property type="entry name" value="Sigma3 and sigma4 domains of RNA polymerase sigma factors"/>
    <property type="match status" value="2"/>
</dbReference>
<dbReference type="InterPro" id="IPR007627">
    <property type="entry name" value="RNA_pol_sigma70_r2"/>
</dbReference>
<dbReference type="NCBIfam" id="TIGR02479">
    <property type="entry name" value="FliA_WhiG"/>
    <property type="match status" value="1"/>
</dbReference>
<dbReference type="InterPro" id="IPR000943">
    <property type="entry name" value="RNA_pol_sigma70"/>
</dbReference>
<dbReference type="GO" id="GO:0016987">
    <property type="term" value="F:sigma factor activity"/>
    <property type="evidence" value="ECO:0007669"/>
    <property type="project" value="UniProtKB-KW"/>
</dbReference>
<feature type="domain" description="RNA polymerase sigma-70" evidence="5">
    <location>
        <begin position="35"/>
        <end position="48"/>
    </location>
</feature>
<dbReference type="CDD" id="cd06171">
    <property type="entry name" value="Sigma70_r4"/>
    <property type="match status" value="1"/>
</dbReference>
<dbReference type="Pfam" id="PF04539">
    <property type="entry name" value="Sigma70_r3"/>
    <property type="match status" value="1"/>
</dbReference>
<dbReference type="Proteomes" id="UP000541136">
    <property type="component" value="Unassembled WGS sequence"/>
</dbReference>
<evidence type="ECO:0000256" key="2">
    <source>
        <dbReference type="ARBA" id="ARBA00023082"/>
    </source>
</evidence>
<evidence type="ECO:0000259" key="5">
    <source>
        <dbReference type="PROSITE" id="PS00715"/>
    </source>
</evidence>
<dbReference type="InterPro" id="IPR007624">
    <property type="entry name" value="RNA_pol_sigma70_r3"/>
</dbReference>
<dbReference type="AlphaFoldDB" id="A0A7W9WKN0"/>
<protein>
    <submittedName>
        <fullName evidence="6">RNA polymerase sigma factor for flagellar operon FliA</fullName>
    </submittedName>
</protein>
<accession>A0A7W9WKN0</accession>
<keyword evidence="6" id="KW-0282">Flagellum</keyword>
<organism evidence="6 7">
    <name type="scientific">Castellaniella defragrans</name>
    <name type="common">Alcaligenes defragrans</name>
    <dbReference type="NCBI Taxonomy" id="75697"/>
    <lineage>
        <taxon>Bacteria</taxon>
        <taxon>Pseudomonadati</taxon>
        <taxon>Pseudomonadota</taxon>
        <taxon>Betaproteobacteria</taxon>
        <taxon>Burkholderiales</taxon>
        <taxon>Alcaligenaceae</taxon>
        <taxon>Castellaniella</taxon>
    </lineage>
</organism>
<dbReference type="RefSeq" id="WP_043683086.1">
    <property type="nucleotide sequence ID" value="NZ_JACHIB010000002.1"/>
</dbReference>
<dbReference type="PANTHER" id="PTHR30385">
    <property type="entry name" value="SIGMA FACTOR F FLAGELLAR"/>
    <property type="match status" value="1"/>
</dbReference>
<dbReference type="Pfam" id="PF04542">
    <property type="entry name" value="Sigma70_r2"/>
    <property type="match status" value="1"/>
</dbReference>
<keyword evidence="4" id="KW-0804">Transcription</keyword>
<keyword evidence="1" id="KW-0805">Transcription regulation</keyword>
<dbReference type="GO" id="GO:0003677">
    <property type="term" value="F:DNA binding"/>
    <property type="evidence" value="ECO:0007669"/>
    <property type="project" value="UniProtKB-KW"/>
</dbReference>
<dbReference type="InterPro" id="IPR012845">
    <property type="entry name" value="RNA_pol_sigma_FliA_WhiG"/>
</dbReference>
<proteinExistence type="predicted"/>
<dbReference type="InterPro" id="IPR007630">
    <property type="entry name" value="RNA_pol_sigma70_r4"/>
</dbReference>
<dbReference type="EMBL" id="JACHIB010000002">
    <property type="protein sequence ID" value="MBB6082372.1"/>
    <property type="molecule type" value="Genomic_DNA"/>
</dbReference>
<evidence type="ECO:0000256" key="4">
    <source>
        <dbReference type="ARBA" id="ARBA00023163"/>
    </source>
</evidence>